<accession>A0A6J6LLX7</accession>
<proteinExistence type="predicted"/>
<protein>
    <submittedName>
        <fullName evidence="1">Unannotated protein</fullName>
    </submittedName>
</protein>
<organism evidence="1">
    <name type="scientific">freshwater metagenome</name>
    <dbReference type="NCBI Taxonomy" id="449393"/>
    <lineage>
        <taxon>unclassified sequences</taxon>
        <taxon>metagenomes</taxon>
        <taxon>ecological metagenomes</taxon>
    </lineage>
</organism>
<sequence length="111" mass="11346">MRAPSARQIWIAAVPTPDPPACTIAHLPDVSPPCTTSASHAVINTSGIAAASCSDIPAGTAIAWRSWRTSSSAYAPPLTMPITVSPTFHAVTRSPTAFTVPANSRPGISGP</sequence>
<reference evidence="1" key="1">
    <citation type="submission" date="2020-05" db="EMBL/GenBank/DDBJ databases">
        <authorList>
            <person name="Chiriac C."/>
            <person name="Salcher M."/>
            <person name="Ghai R."/>
            <person name="Kavagutti S V."/>
        </authorList>
    </citation>
    <scope>NUCLEOTIDE SEQUENCE</scope>
</reference>
<dbReference type="AlphaFoldDB" id="A0A6J6LLX7"/>
<name>A0A6J6LLX7_9ZZZZ</name>
<dbReference type="EMBL" id="CAEZWE010000074">
    <property type="protein sequence ID" value="CAB4661633.1"/>
    <property type="molecule type" value="Genomic_DNA"/>
</dbReference>
<evidence type="ECO:0000313" key="1">
    <source>
        <dbReference type="EMBL" id="CAB4661633.1"/>
    </source>
</evidence>
<gene>
    <name evidence="1" type="ORF">UFOPK2169_01450</name>
</gene>